<dbReference type="EMBL" id="NKCL01000219">
    <property type="protein sequence ID" value="RSL78137.1"/>
    <property type="molecule type" value="Genomic_DNA"/>
</dbReference>
<name>A0A428RKT5_9HYPO</name>
<evidence type="ECO:0000313" key="3">
    <source>
        <dbReference type="EMBL" id="RSL78137.1"/>
    </source>
</evidence>
<reference evidence="3 4" key="1">
    <citation type="submission" date="2017-06" db="EMBL/GenBank/DDBJ databases">
        <title>Comparative genomic analysis of Ambrosia Fusariam Clade fungi.</title>
        <authorList>
            <person name="Stajich J.E."/>
            <person name="Carrillo J."/>
            <person name="Kijimoto T."/>
            <person name="Eskalen A."/>
            <person name="O'Donnell K."/>
            <person name="Kasson M."/>
        </authorList>
    </citation>
    <scope>NUCLEOTIDE SEQUENCE [LARGE SCALE GENOMIC DNA]</scope>
    <source>
        <strain evidence="3 4">NRRL62606</strain>
    </source>
</reference>
<feature type="region of interest" description="Disordered" evidence="1">
    <location>
        <begin position="47"/>
        <end position="74"/>
    </location>
</feature>
<dbReference type="Proteomes" id="UP000287972">
    <property type="component" value="Unassembled WGS sequence"/>
</dbReference>
<keyword evidence="4" id="KW-1185">Reference proteome</keyword>
<feature type="domain" description="DUF4246" evidence="2">
    <location>
        <begin position="103"/>
        <end position="243"/>
    </location>
</feature>
<comment type="caution">
    <text evidence="3">The sequence shown here is derived from an EMBL/GenBank/DDBJ whole genome shotgun (WGS) entry which is preliminary data.</text>
</comment>
<evidence type="ECO:0000313" key="4">
    <source>
        <dbReference type="Proteomes" id="UP000287972"/>
    </source>
</evidence>
<evidence type="ECO:0000259" key="2">
    <source>
        <dbReference type="Pfam" id="PF14033"/>
    </source>
</evidence>
<evidence type="ECO:0000256" key="1">
    <source>
        <dbReference type="SAM" id="MobiDB-lite"/>
    </source>
</evidence>
<gene>
    <name evidence="3" type="ORF">CEP51_008470</name>
</gene>
<dbReference type="Pfam" id="PF14033">
    <property type="entry name" value="DUF4246"/>
    <property type="match status" value="1"/>
</dbReference>
<dbReference type="AlphaFoldDB" id="A0A428RKT5"/>
<protein>
    <recommendedName>
        <fullName evidence="2">DUF4246 domain-containing protein</fullName>
    </recommendedName>
</protein>
<accession>A0A428RKT5</accession>
<dbReference type="InterPro" id="IPR049192">
    <property type="entry name" value="DUF4246_C"/>
</dbReference>
<dbReference type="PANTHER" id="PTHR33119">
    <property type="entry name" value="IFI3P"/>
    <property type="match status" value="1"/>
</dbReference>
<sequence length="244" mass="27836">MPKNPSSNPVGYDYGALVSDKDSGLDRKDSIQLFQRQPHGLRHLQENHQESQNIGTAVESKSAGRLQDGNDSDDSLWAPELDVAKFKDIDANLTHEELAELEDMAYKLGKEQHERIRNGLPPLAPNIEDRHIARGKWEKVREAKLLEPRDCEEIDYTPEQNLREKFQENGLQVIVKMASIELTPENLEFLAGGWHLEGQMNEKICATTLYYIDSENVTPSHLSFRTQTNSSLNDRIHAKQDDYN</sequence>
<proteinExistence type="predicted"/>
<organism evidence="3 4">
    <name type="scientific">Fusarium floridanum</name>
    <dbReference type="NCBI Taxonomy" id="1325733"/>
    <lineage>
        <taxon>Eukaryota</taxon>
        <taxon>Fungi</taxon>
        <taxon>Dikarya</taxon>
        <taxon>Ascomycota</taxon>
        <taxon>Pezizomycotina</taxon>
        <taxon>Sordariomycetes</taxon>
        <taxon>Hypocreomycetidae</taxon>
        <taxon>Hypocreales</taxon>
        <taxon>Nectriaceae</taxon>
        <taxon>Fusarium</taxon>
        <taxon>Fusarium solani species complex</taxon>
    </lineage>
</organism>
<dbReference type="InterPro" id="IPR025340">
    <property type="entry name" value="DUF4246"/>
</dbReference>
<dbReference type="PANTHER" id="PTHR33119:SF1">
    <property type="entry name" value="FE2OG DIOXYGENASE DOMAIN-CONTAINING PROTEIN"/>
    <property type="match status" value="1"/>
</dbReference>
<feature type="region of interest" description="Disordered" evidence="1">
    <location>
        <begin position="1"/>
        <end position="23"/>
    </location>
</feature>